<gene>
    <name evidence="1" type="ORF">O6P43_020275</name>
</gene>
<evidence type="ECO:0000313" key="1">
    <source>
        <dbReference type="EMBL" id="KAJ7959738.1"/>
    </source>
</evidence>
<dbReference type="EMBL" id="JARAOO010000008">
    <property type="protein sequence ID" value="KAJ7959738.1"/>
    <property type="molecule type" value="Genomic_DNA"/>
</dbReference>
<sequence>MISTKTVTYTSLKDILPKVEKKGLFNKLKEKLLCGGDAIGEFGCFEWLSDVVLKNFKNVVIGAWERKGIENAEGEEEEEQT</sequence>
<reference evidence="1" key="1">
    <citation type="journal article" date="2023" name="Science">
        <title>Elucidation of the pathway for biosynthesis of saponin adjuvants from the soapbark tree.</title>
        <authorList>
            <person name="Reed J."/>
            <person name="Orme A."/>
            <person name="El-Demerdash A."/>
            <person name="Owen C."/>
            <person name="Martin L.B.B."/>
            <person name="Misra R.C."/>
            <person name="Kikuchi S."/>
            <person name="Rejzek M."/>
            <person name="Martin A.C."/>
            <person name="Harkess A."/>
            <person name="Leebens-Mack J."/>
            <person name="Louveau T."/>
            <person name="Stephenson M.J."/>
            <person name="Osbourn A."/>
        </authorList>
    </citation>
    <scope>NUCLEOTIDE SEQUENCE</scope>
    <source>
        <strain evidence="1">S10</strain>
    </source>
</reference>
<dbReference type="KEGG" id="qsa:O6P43_020275"/>
<evidence type="ECO:0000313" key="2">
    <source>
        <dbReference type="Proteomes" id="UP001163823"/>
    </source>
</evidence>
<comment type="caution">
    <text evidence="1">The sequence shown here is derived from an EMBL/GenBank/DDBJ whole genome shotgun (WGS) entry which is preliminary data.</text>
</comment>
<keyword evidence="2" id="KW-1185">Reference proteome</keyword>
<organism evidence="1 2">
    <name type="scientific">Quillaja saponaria</name>
    <name type="common">Soap bark tree</name>
    <dbReference type="NCBI Taxonomy" id="32244"/>
    <lineage>
        <taxon>Eukaryota</taxon>
        <taxon>Viridiplantae</taxon>
        <taxon>Streptophyta</taxon>
        <taxon>Embryophyta</taxon>
        <taxon>Tracheophyta</taxon>
        <taxon>Spermatophyta</taxon>
        <taxon>Magnoliopsida</taxon>
        <taxon>eudicotyledons</taxon>
        <taxon>Gunneridae</taxon>
        <taxon>Pentapetalae</taxon>
        <taxon>rosids</taxon>
        <taxon>fabids</taxon>
        <taxon>Fabales</taxon>
        <taxon>Quillajaceae</taxon>
        <taxon>Quillaja</taxon>
    </lineage>
</organism>
<dbReference type="AlphaFoldDB" id="A0AAD7LKP2"/>
<proteinExistence type="predicted"/>
<name>A0AAD7LKP2_QUISA</name>
<dbReference type="Proteomes" id="UP001163823">
    <property type="component" value="Chromosome 8"/>
</dbReference>
<accession>A0AAD7LKP2</accession>
<protein>
    <submittedName>
        <fullName evidence="1">Uncharacterized protein</fullName>
    </submittedName>
</protein>